<comment type="similarity">
    <text evidence="1">Belongs to the calycin superfamily. Fatty-acid binding protein (FABP) family.</text>
</comment>
<keyword evidence="4" id="KW-1185">Reference proteome</keyword>
<feature type="domain" description="Cytosolic fatty-acid binding proteins" evidence="2">
    <location>
        <begin position="7"/>
        <end position="24"/>
    </location>
</feature>
<accession>A0A672PUT9</accession>
<dbReference type="PROSITE" id="PS00214">
    <property type="entry name" value="FABP"/>
    <property type="match status" value="1"/>
</dbReference>
<dbReference type="Gene3D" id="2.40.128.20">
    <property type="match status" value="2"/>
</dbReference>
<dbReference type="SUPFAM" id="SSF50814">
    <property type="entry name" value="Lipocalins"/>
    <property type="match status" value="1"/>
</dbReference>
<dbReference type="Ensembl" id="ENSSGRT00000072089.1">
    <property type="protein sequence ID" value="ENSSGRP00000067634.1"/>
    <property type="gene ID" value="ENSSGRG00000034716.1"/>
</dbReference>
<reference evidence="3" key="2">
    <citation type="submission" date="2025-09" db="UniProtKB">
        <authorList>
            <consortium name="Ensembl"/>
        </authorList>
    </citation>
    <scope>IDENTIFICATION</scope>
</reference>
<dbReference type="InterPro" id="IPR000463">
    <property type="entry name" value="Fatty_acid-bd"/>
</dbReference>
<evidence type="ECO:0000313" key="4">
    <source>
        <dbReference type="Proteomes" id="UP000472262"/>
    </source>
</evidence>
<evidence type="ECO:0000256" key="1">
    <source>
        <dbReference type="ARBA" id="ARBA00008390"/>
    </source>
</evidence>
<reference evidence="3" key="1">
    <citation type="submission" date="2025-08" db="UniProtKB">
        <authorList>
            <consortium name="Ensembl"/>
        </authorList>
    </citation>
    <scope>IDENTIFICATION</scope>
</reference>
<dbReference type="AlphaFoldDB" id="A0A672PUT9"/>
<proteinExistence type="inferred from homology"/>
<protein>
    <submittedName>
        <fullName evidence="3">Cellular retinoic acid binding protein 1a</fullName>
    </submittedName>
</protein>
<dbReference type="InterPro" id="IPR012674">
    <property type="entry name" value="Calycin"/>
</dbReference>
<dbReference type="GO" id="GO:0008289">
    <property type="term" value="F:lipid binding"/>
    <property type="evidence" value="ECO:0007669"/>
    <property type="project" value="InterPro"/>
</dbReference>
<dbReference type="InterPro" id="IPR031259">
    <property type="entry name" value="ILBP"/>
</dbReference>
<evidence type="ECO:0000259" key="2">
    <source>
        <dbReference type="PROSITE" id="PS00214"/>
    </source>
</evidence>
<evidence type="ECO:0000313" key="3">
    <source>
        <dbReference type="Ensembl" id="ENSSGRP00000067634.1"/>
    </source>
</evidence>
<organism evidence="3 4">
    <name type="scientific">Sinocyclocheilus grahami</name>
    <name type="common">Dianchi golden-line fish</name>
    <name type="synonym">Barbus grahami</name>
    <dbReference type="NCBI Taxonomy" id="75366"/>
    <lineage>
        <taxon>Eukaryota</taxon>
        <taxon>Metazoa</taxon>
        <taxon>Chordata</taxon>
        <taxon>Craniata</taxon>
        <taxon>Vertebrata</taxon>
        <taxon>Euteleostomi</taxon>
        <taxon>Actinopterygii</taxon>
        <taxon>Neopterygii</taxon>
        <taxon>Teleostei</taxon>
        <taxon>Ostariophysi</taxon>
        <taxon>Cypriniformes</taxon>
        <taxon>Cyprinidae</taxon>
        <taxon>Cyprininae</taxon>
        <taxon>Sinocyclocheilus</taxon>
    </lineage>
</organism>
<name>A0A672PUT9_SINGR</name>
<dbReference type="Proteomes" id="UP000472262">
    <property type="component" value="Unassembled WGS sequence"/>
</dbReference>
<dbReference type="PANTHER" id="PTHR11955">
    <property type="entry name" value="FATTY ACID BINDING PROTEIN"/>
    <property type="match status" value="1"/>
</dbReference>
<sequence>MPPNFTGTWKMKSSENFDELLKALASGSHVRTSQEMFETRFGSPGRCYRTVECERQECETLTNQKCSKYLAMWETENKIYCKQTLVAQDGPVTYWSRELRGDELILEICVFLSIWGAVCTLMRKKN</sequence>